<evidence type="ECO:0000256" key="2">
    <source>
        <dbReference type="ARBA" id="ARBA00006307"/>
    </source>
</evidence>
<accession>A0A8C5DQJ8</accession>
<keyword evidence="6" id="KW-1133">Transmembrane helix</keyword>
<keyword evidence="4" id="KW-0165">Cleavage on pair of basic residues</keyword>
<feature type="transmembrane region" description="Helical" evidence="6">
    <location>
        <begin position="16"/>
        <end position="33"/>
    </location>
</feature>
<dbReference type="InterPro" id="IPR001415">
    <property type="entry name" value="PTH/PTH-rel"/>
</dbReference>
<keyword evidence="8" id="KW-1185">Reference proteome</keyword>
<evidence type="ECO:0000256" key="6">
    <source>
        <dbReference type="SAM" id="Phobius"/>
    </source>
</evidence>
<keyword evidence="6" id="KW-0472">Membrane</keyword>
<keyword evidence="3" id="KW-0964">Secreted</keyword>
<evidence type="ECO:0000313" key="7">
    <source>
        <dbReference type="Ensembl" id="ENSGWIP00000010374.1"/>
    </source>
</evidence>
<dbReference type="InterPro" id="IPR003626">
    <property type="entry name" value="PTH-rel"/>
</dbReference>
<comment type="subcellular location">
    <subcellularLocation>
        <location evidence="1">Secreted</location>
    </subcellularLocation>
</comment>
<sequence>VLKTDFSDQSEAEHHLLLYVALVCHGLTVASFSRRAVTEHQLMHDRGRNIQSLKRLIWLSSAIDSLHTAETRSAPSYPTKVLDLDLVLDPPVVPAARISQPDQVRSLLRNFFKSPLTELPNAEP</sequence>
<proteinExistence type="inferred from homology"/>
<evidence type="ECO:0000256" key="4">
    <source>
        <dbReference type="ARBA" id="ARBA00022685"/>
    </source>
</evidence>
<reference evidence="7" key="2">
    <citation type="submission" date="2025-08" db="UniProtKB">
        <authorList>
            <consortium name="Ensembl"/>
        </authorList>
    </citation>
    <scope>IDENTIFICATION</scope>
</reference>
<keyword evidence="6" id="KW-0812">Transmembrane</keyword>
<dbReference type="GO" id="GO:0005179">
    <property type="term" value="F:hormone activity"/>
    <property type="evidence" value="ECO:0007669"/>
    <property type="project" value="UniProtKB-KW"/>
</dbReference>
<evidence type="ECO:0000313" key="8">
    <source>
        <dbReference type="Proteomes" id="UP000694680"/>
    </source>
</evidence>
<protein>
    <submittedName>
        <fullName evidence="7">Uncharacterized protein</fullName>
    </submittedName>
</protein>
<dbReference type="Pfam" id="PF01279">
    <property type="entry name" value="Parathyroid"/>
    <property type="match status" value="1"/>
</dbReference>
<reference evidence="7" key="3">
    <citation type="submission" date="2025-09" db="UniProtKB">
        <authorList>
            <consortium name="Ensembl"/>
        </authorList>
    </citation>
    <scope>IDENTIFICATION</scope>
</reference>
<evidence type="ECO:0000256" key="1">
    <source>
        <dbReference type="ARBA" id="ARBA00004613"/>
    </source>
</evidence>
<dbReference type="SMART" id="SM00087">
    <property type="entry name" value="PTH"/>
    <property type="match status" value="1"/>
</dbReference>
<dbReference type="PANTHER" id="PTHR17223">
    <property type="entry name" value="PARATHYROID HORMONE-RELATED"/>
    <property type="match status" value="1"/>
</dbReference>
<dbReference type="PANTHER" id="PTHR17223:SF0">
    <property type="entry name" value="PARATHYROID HORMONE-RELATED PROTEIN"/>
    <property type="match status" value="1"/>
</dbReference>
<dbReference type="Ensembl" id="ENSGWIT00000011526.1">
    <property type="protein sequence ID" value="ENSGWIP00000010374.1"/>
    <property type="gene ID" value="ENSGWIG00000006087.1"/>
</dbReference>
<evidence type="ECO:0000256" key="5">
    <source>
        <dbReference type="ARBA" id="ARBA00022702"/>
    </source>
</evidence>
<dbReference type="Proteomes" id="UP000694680">
    <property type="component" value="Chromosome 5"/>
</dbReference>
<name>A0A8C5DQJ8_GOUWI</name>
<keyword evidence="5" id="KW-0372">Hormone</keyword>
<dbReference type="AlphaFoldDB" id="A0A8C5DQJ8"/>
<dbReference type="GO" id="GO:0005576">
    <property type="term" value="C:extracellular region"/>
    <property type="evidence" value="ECO:0007669"/>
    <property type="project" value="UniProtKB-SubCell"/>
</dbReference>
<evidence type="ECO:0000256" key="3">
    <source>
        <dbReference type="ARBA" id="ARBA00022525"/>
    </source>
</evidence>
<comment type="similarity">
    <text evidence="2">Belongs to the parathyroid hormone family.</text>
</comment>
<reference evidence="7" key="1">
    <citation type="submission" date="2020-06" db="EMBL/GenBank/DDBJ databases">
        <authorList>
            <consortium name="Wellcome Sanger Institute Data Sharing"/>
        </authorList>
    </citation>
    <scope>NUCLEOTIDE SEQUENCE [LARGE SCALE GENOMIC DNA]</scope>
</reference>
<dbReference type="GO" id="GO:0030282">
    <property type="term" value="P:bone mineralization"/>
    <property type="evidence" value="ECO:0007669"/>
    <property type="project" value="InterPro"/>
</dbReference>
<organism evidence="7 8">
    <name type="scientific">Gouania willdenowi</name>
    <name type="common">Blunt-snouted clingfish</name>
    <name type="synonym">Lepadogaster willdenowi</name>
    <dbReference type="NCBI Taxonomy" id="441366"/>
    <lineage>
        <taxon>Eukaryota</taxon>
        <taxon>Metazoa</taxon>
        <taxon>Chordata</taxon>
        <taxon>Craniata</taxon>
        <taxon>Vertebrata</taxon>
        <taxon>Euteleostomi</taxon>
        <taxon>Actinopterygii</taxon>
        <taxon>Neopterygii</taxon>
        <taxon>Teleostei</taxon>
        <taxon>Neoteleostei</taxon>
        <taxon>Acanthomorphata</taxon>
        <taxon>Ovalentaria</taxon>
        <taxon>Blenniimorphae</taxon>
        <taxon>Blenniiformes</taxon>
        <taxon>Gobiesocoidei</taxon>
        <taxon>Gobiesocidae</taxon>
        <taxon>Gobiesocinae</taxon>
        <taxon>Gouania</taxon>
    </lineage>
</organism>